<keyword evidence="4 8" id="KW-1003">Cell membrane</keyword>
<keyword evidence="3 8" id="KW-0813">Transport</keyword>
<dbReference type="PANTHER" id="PTHR34295">
    <property type="entry name" value="BIOTIN TRANSPORTER BIOY"/>
    <property type="match status" value="1"/>
</dbReference>
<protein>
    <recommendedName>
        <fullName evidence="8">Biotin transporter</fullName>
    </recommendedName>
</protein>
<dbReference type="Pfam" id="PF02632">
    <property type="entry name" value="BioY"/>
    <property type="match status" value="1"/>
</dbReference>
<feature type="transmembrane region" description="Helical" evidence="9">
    <location>
        <begin position="31"/>
        <end position="50"/>
    </location>
</feature>
<dbReference type="OrthoDB" id="9803495at2"/>
<evidence type="ECO:0000256" key="8">
    <source>
        <dbReference type="PIRNR" id="PIRNR016661"/>
    </source>
</evidence>
<dbReference type="GO" id="GO:0015225">
    <property type="term" value="F:biotin transmembrane transporter activity"/>
    <property type="evidence" value="ECO:0007669"/>
    <property type="project" value="UniProtKB-UniRule"/>
</dbReference>
<comment type="similarity">
    <text evidence="2 8">Belongs to the BioY family.</text>
</comment>
<evidence type="ECO:0000256" key="7">
    <source>
        <dbReference type="ARBA" id="ARBA00023136"/>
    </source>
</evidence>
<evidence type="ECO:0000313" key="12">
    <source>
        <dbReference type="Proteomes" id="UP000199139"/>
    </source>
</evidence>
<evidence type="ECO:0000313" key="13">
    <source>
        <dbReference type="Proteomes" id="UP000321773"/>
    </source>
</evidence>
<name>A0A1I6TYU8_9BACI</name>
<dbReference type="PIRSF" id="PIRSF016661">
    <property type="entry name" value="BioY"/>
    <property type="match status" value="1"/>
</dbReference>
<dbReference type="RefSeq" id="WP_062322053.1">
    <property type="nucleotide sequence ID" value="NZ_BJWJ01000018.1"/>
</dbReference>
<reference evidence="11 12" key="1">
    <citation type="submission" date="2016-10" db="EMBL/GenBank/DDBJ databases">
        <authorList>
            <person name="de Groot N.N."/>
        </authorList>
    </citation>
    <scope>NUCLEOTIDE SEQUENCE [LARGE SCALE GENOMIC DNA]</scope>
    <source>
        <strain evidence="11 12">DSM 17074</strain>
    </source>
</reference>
<feature type="transmembrane region" description="Helical" evidence="9">
    <location>
        <begin position="57"/>
        <end position="76"/>
    </location>
</feature>
<evidence type="ECO:0000256" key="2">
    <source>
        <dbReference type="ARBA" id="ARBA00010692"/>
    </source>
</evidence>
<evidence type="ECO:0000256" key="3">
    <source>
        <dbReference type="ARBA" id="ARBA00022448"/>
    </source>
</evidence>
<sequence>MNLKKLMYISIFVAVMGVLGLLPPIPLAFSPVPMTLQTLGVMLSGSILGYHLGSKYAGMSLVVFLLLVAIGLPLLAGGRGGLGVFVVPSSGYLIGYLFGSYFIGLIVERFKGPSFFKFFMANFIGGVLGVYLFGIPVQAFMMEISLFEALVLSVVYLPGDILKVIIASLVALKMSKVPLVSKEKTRSL</sequence>
<evidence type="ECO:0000313" key="11">
    <source>
        <dbReference type="EMBL" id="SFS94177.1"/>
    </source>
</evidence>
<feature type="transmembrane region" description="Helical" evidence="9">
    <location>
        <begin position="119"/>
        <end position="137"/>
    </location>
</feature>
<dbReference type="PANTHER" id="PTHR34295:SF4">
    <property type="entry name" value="BIOTIN TRANSPORTER BIOY-RELATED"/>
    <property type="match status" value="1"/>
</dbReference>
<evidence type="ECO:0000313" key="10">
    <source>
        <dbReference type="EMBL" id="GEM04844.1"/>
    </source>
</evidence>
<dbReference type="GO" id="GO:0005886">
    <property type="term" value="C:plasma membrane"/>
    <property type="evidence" value="ECO:0007669"/>
    <property type="project" value="UniProtKB-SubCell"/>
</dbReference>
<comment type="subcellular location">
    <subcellularLocation>
        <location evidence="1 8">Cell membrane</location>
        <topology evidence="1 8">Multi-pass membrane protein</topology>
    </subcellularLocation>
</comment>
<dbReference type="EMBL" id="FPAI01000019">
    <property type="protein sequence ID" value="SFS94177.1"/>
    <property type="molecule type" value="Genomic_DNA"/>
</dbReference>
<dbReference type="Proteomes" id="UP000199139">
    <property type="component" value="Unassembled WGS sequence"/>
</dbReference>
<feature type="transmembrane region" description="Helical" evidence="9">
    <location>
        <begin position="149"/>
        <end position="172"/>
    </location>
</feature>
<gene>
    <name evidence="10" type="ORF">HMI01_18320</name>
    <name evidence="11" type="ORF">SAMN05421668_11940</name>
</gene>
<keyword evidence="7 8" id="KW-0472">Membrane</keyword>
<dbReference type="Proteomes" id="UP000321773">
    <property type="component" value="Unassembled WGS sequence"/>
</dbReference>
<organism evidence="11 12">
    <name type="scientific">Halolactibacillus miurensis</name>
    <dbReference type="NCBI Taxonomy" id="306541"/>
    <lineage>
        <taxon>Bacteria</taxon>
        <taxon>Bacillati</taxon>
        <taxon>Bacillota</taxon>
        <taxon>Bacilli</taxon>
        <taxon>Bacillales</taxon>
        <taxon>Bacillaceae</taxon>
        <taxon>Halolactibacillus</taxon>
    </lineage>
</organism>
<dbReference type="Gene3D" id="1.10.1760.20">
    <property type="match status" value="1"/>
</dbReference>
<dbReference type="STRING" id="306541.SAMN05421668_11940"/>
<evidence type="ECO:0000256" key="5">
    <source>
        <dbReference type="ARBA" id="ARBA00022692"/>
    </source>
</evidence>
<evidence type="ECO:0000256" key="6">
    <source>
        <dbReference type="ARBA" id="ARBA00022989"/>
    </source>
</evidence>
<reference evidence="10 13" key="2">
    <citation type="submission" date="2019-07" db="EMBL/GenBank/DDBJ databases">
        <title>Whole genome shotgun sequence of Halolactibacillus miurensis NBRC 100873.</title>
        <authorList>
            <person name="Hosoyama A."/>
            <person name="Uohara A."/>
            <person name="Ohji S."/>
            <person name="Ichikawa N."/>
        </authorList>
    </citation>
    <scope>NUCLEOTIDE SEQUENCE [LARGE SCALE GENOMIC DNA]</scope>
    <source>
        <strain evidence="10 13">NBRC 100873</strain>
    </source>
</reference>
<keyword evidence="13" id="KW-1185">Reference proteome</keyword>
<keyword evidence="5 9" id="KW-0812">Transmembrane</keyword>
<accession>A0A1I6TYU8</accession>
<keyword evidence="6 9" id="KW-1133">Transmembrane helix</keyword>
<feature type="transmembrane region" description="Helical" evidence="9">
    <location>
        <begin position="82"/>
        <end position="107"/>
    </location>
</feature>
<dbReference type="InterPro" id="IPR003784">
    <property type="entry name" value="BioY"/>
</dbReference>
<evidence type="ECO:0000256" key="4">
    <source>
        <dbReference type="ARBA" id="ARBA00022475"/>
    </source>
</evidence>
<proteinExistence type="inferred from homology"/>
<dbReference type="EMBL" id="BJWJ01000018">
    <property type="protein sequence ID" value="GEM04844.1"/>
    <property type="molecule type" value="Genomic_DNA"/>
</dbReference>
<feature type="transmembrane region" description="Helical" evidence="9">
    <location>
        <begin position="7"/>
        <end position="25"/>
    </location>
</feature>
<dbReference type="AlphaFoldDB" id="A0A1I6TYU8"/>
<evidence type="ECO:0000256" key="9">
    <source>
        <dbReference type="SAM" id="Phobius"/>
    </source>
</evidence>
<evidence type="ECO:0000256" key="1">
    <source>
        <dbReference type="ARBA" id="ARBA00004651"/>
    </source>
</evidence>